<accession>A0ABQ4SZ28</accession>
<feature type="region of interest" description="Disordered" evidence="1">
    <location>
        <begin position="1"/>
        <end position="25"/>
    </location>
</feature>
<reference evidence="2" key="1">
    <citation type="journal article" date="2021" name="Front. Microbiol.">
        <title>Comprehensive Comparative Genomics and Phenotyping of Methylobacterium Species.</title>
        <authorList>
            <person name="Alessa O."/>
            <person name="Ogura Y."/>
            <person name="Fujitani Y."/>
            <person name="Takami H."/>
            <person name="Hayashi T."/>
            <person name="Sahin N."/>
            <person name="Tani A."/>
        </authorList>
    </citation>
    <scope>NUCLEOTIDE SEQUENCE</scope>
    <source>
        <strain evidence="2">LMG 23639</strain>
    </source>
</reference>
<dbReference type="Proteomes" id="UP001055102">
    <property type="component" value="Unassembled WGS sequence"/>
</dbReference>
<protein>
    <recommendedName>
        <fullName evidence="4">Anti-sigma factor NepR domain-containing protein</fullName>
    </recommendedName>
</protein>
<evidence type="ECO:0000313" key="3">
    <source>
        <dbReference type="Proteomes" id="UP001055102"/>
    </source>
</evidence>
<dbReference type="RefSeq" id="WP_238276642.1">
    <property type="nucleotide sequence ID" value="NZ_BPQR01000045.1"/>
</dbReference>
<name>A0ABQ4SZ28_9HYPH</name>
<sequence length="62" mass="6635">MLDGRKTSPDRAPAAKATGPGLAADVRRHLGETLKDAYAGRPPEPVDARLKSLIERLDGAKR</sequence>
<dbReference type="EMBL" id="BPQR01000045">
    <property type="protein sequence ID" value="GJE07471.1"/>
    <property type="molecule type" value="Genomic_DNA"/>
</dbReference>
<comment type="caution">
    <text evidence="2">The sequence shown here is derived from an EMBL/GenBank/DDBJ whole genome shotgun (WGS) entry which is preliminary data.</text>
</comment>
<evidence type="ECO:0000313" key="2">
    <source>
        <dbReference type="EMBL" id="GJE07471.1"/>
    </source>
</evidence>
<organism evidence="2 3">
    <name type="scientific">Methylobacterium jeotgali</name>
    <dbReference type="NCBI Taxonomy" id="381630"/>
    <lineage>
        <taxon>Bacteria</taxon>
        <taxon>Pseudomonadati</taxon>
        <taxon>Pseudomonadota</taxon>
        <taxon>Alphaproteobacteria</taxon>
        <taxon>Hyphomicrobiales</taxon>
        <taxon>Methylobacteriaceae</taxon>
        <taxon>Methylobacterium</taxon>
    </lineage>
</organism>
<keyword evidence="3" id="KW-1185">Reference proteome</keyword>
<reference evidence="2" key="2">
    <citation type="submission" date="2021-08" db="EMBL/GenBank/DDBJ databases">
        <authorList>
            <person name="Tani A."/>
            <person name="Ola A."/>
            <person name="Ogura Y."/>
            <person name="Katsura K."/>
            <person name="Hayashi T."/>
        </authorList>
    </citation>
    <scope>NUCLEOTIDE SEQUENCE</scope>
    <source>
        <strain evidence="2">LMG 23639</strain>
    </source>
</reference>
<gene>
    <name evidence="2" type="ORF">AOPFMNJM_2800</name>
</gene>
<evidence type="ECO:0000256" key="1">
    <source>
        <dbReference type="SAM" id="MobiDB-lite"/>
    </source>
</evidence>
<proteinExistence type="predicted"/>
<evidence type="ECO:0008006" key="4">
    <source>
        <dbReference type="Google" id="ProtNLM"/>
    </source>
</evidence>